<feature type="compositionally biased region" description="Gly residues" evidence="1">
    <location>
        <begin position="8"/>
        <end position="18"/>
    </location>
</feature>
<accession>A0A4S4DVP5</accession>
<proteinExistence type="predicted"/>
<reference evidence="2 3" key="1">
    <citation type="journal article" date="2018" name="Proc. Natl. Acad. Sci. U.S.A.">
        <title>Draft genome sequence of Camellia sinensis var. sinensis provides insights into the evolution of the tea genome and tea quality.</title>
        <authorList>
            <person name="Wei C."/>
            <person name="Yang H."/>
            <person name="Wang S."/>
            <person name="Zhao J."/>
            <person name="Liu C."/>
            <person name="Gao L."/>
            <person name="Xia E."/>
            <person name="Lu Y."/>
            <person name="Tai Y."/>
            <person name="She G."/>
            <person name="Sun J."/>
            <person name="Cao H."/>
            <person name="Tong W."/>
            <person name="Gao Q."/>
            <person name="Li Y."/>
            <person name="Deng W."/>
            <person name="Jiang X."/>
            <person name="Wang W."/>
            <person name="Chen Q."/>
            <person name="Zhang S."/>
            <person name="Li H."/>
            <person name="Wu J."/>
            <person name="Wang P."/>
            <person name="Li P."/>
            <person name="Shi C."/>
            <person name="Zheng F."/>
            <person name="Jian J."/>
            <person name="Huang B."/>
            <person name="Shan D."/>
            <person name="Shi M."/>
            <person name="Fang C."/>
            <person name="Yue Y."/>
            <person name="Li F."/>
            <person name="Li D."/>
            <person name="Wei S."/>
            <person name="Han B."/>
            <person name="Jiang C."/>
            <person name="Yin Y."/>
            <person name="Xia T."/>
            <person name="Zhang Z."/>
            <person name="Bennetzen J.L."/>
            <person name="Zhao S."/>
            <person name="Wan X."/>
        </authorList>
    </citation>
    <scope>NUCLEOTIDE SEQUENCE [LARGE SCALE GENOMIC DNA]</scope>
    <source>
        <strain evidence="3">cv. Shuchazao</strain>
        <tissue evidence="2">Leaf</tissue>
    </source>
</reference>
<dbReference type="InterPro" id="IPR050551">
    <property type="entry name" value="Fructan_Metab_Enzymes"/>
</dbReference>
<evidence type="ECO:0000313" key="2">
    <source>
        <dbReference type="EMBL" id="THG07094.1"/>
    </source>
</evidence>
<organism evidence="2 3">
    <name type="scientific">Camellia sinensis var. sinensis</name>
    <name type="common">China tea</name>
    <dbReference type="NCBI Taxonomy" id="542762"/>
    <lineage>
        <taxon>Eukaryota</taxon>
        <taxon>Viridiplantae</taxon>
        <taxon>Streptophyta</taxon>
        <taxon>Embryophyta</taxon>
        <taxon>Tracheophyta</taxon>
        <taxon>Spermatophyta</taxon>
        <taxon>Magnoliopsida</taxon>
        <taxon>eudicotyledons</taxon>
        <taxon>Gunneridae</taxon>
        <taxon>Pentapetalae</taxon>
        <taxon>asterids</taxon>
        <taxon>Ericales</taxon>
        <taxon>Theaceae</taxon>
        <taxon>Camellia</taxon>
    </lineage>
</organism>
<comment type="caution">
    <text evidence="2">The sequence shown here is derived from an EMBL/GenBank/DDBJ whole genome shotgun (WGS) entry which is preliminary data.</text>
</comment>
<dbReference type="PANTHER" id="PTHR31953">
    <property type="entry name" value="BETA-FRUCTOFURANOSIDASE, INSOLUBLE ISOENZYME CWINV1-RELATED"/>
    <property type="match status" value="1"/>
</dbReference>
<name>A0A4S4DVP5_CAMSN</name>
<dbReference type="AlphaFoldDB" id="A0A4S4DVP5"/>
<dbReference type="STRING" id="542762.A0A4S4DVP5"/>
<dbReference type="Proteomes" id="UP000306102">
    <property type="component" value="Unassembled WGS sequence"/>
</dbReference>
<sequence>MRMRVDGGDGGGVVGGRGSQWERCERRGGGQREERQRRERAIAISKFLRPNLSATVWLQSRSFSERLQFRSSILSTAVYNLRKTNRILQNLLQLRDFEVRFGTLHLFNQRSIAEKHYTFGAELSRKNEIPASRSGAHSLPKSNKNNVLSTSHSKHNQIGQTVLKILDQKCMAMLSTVTRCQDMITTAGGAANQGALGPFGLLVLADESLSEQTPIYFYVAKGAEGKLKTFFCADESRFLGNNKLAGTLPAQMSTSLLNINLVANNFTMESSNNR</sequence>
<dbReference type="Gene3D" id="2.60.120.560">
    <property type="entry name" value="Exo-inulinase, domain 1"/>
    <property type="match status" value="1"/>
</dbReference>
<keyword evidence="3" id="KW-1185">Reference proteome</keyword>
<dbReference type="EMBL" id="SDRB02010253">
    <property type="protein sequence ID" value="THG07094.1"/>
    <property type="molecule type" value="Genomic_DNA"/>
</dbReference>
<evidence type="ECO:0000313" key="3">
    <source>
        <dbReference type="Proteomes" id="UP000306102"/>
    </source>
</evidence>
<feature type="compositionally biased region" description="Basic and acidic residues" evidence="1">
    <location>
        <begin position="20"/>
        <end position="36"/>
    </location>
</feature>
<gene>
    <name evidence="2" type="ORF">TEA_022515</name>
</gene>
<protein>
    <submittedName>
        <fullName evidence="2">Uncharacterized protein</fullName>
    </submittedName>
</protein>
<evidence type="ECO:0000256" key="1">
    <source>
        <dbReference type="SAM" id="MobiDB-lite"/>
    </source>
</evidence>
<feature type="region of interest" description="Disordered" evidence="1">
    <location>
        <begin position="130"/>
        <end position="151"/>
    </location>
</feature>
<feature type="compositionally biased region" description="Polar residues" evidence="1">
    <location>
        <begin position="140"/>
        <end position="151"/>
    </location>
</feature>
<feature type="region of interest" description="Disordered" evidence="1">
    <location>
        <begin position="1"/>
        <end position="36"/>
    </location>
</feature>